<dbReference type="SMART" id="SM00032">
    <property type="entry name" value="CCP"/>
    <property type="match status" value="2"/>
</dbReference>
<evidence type="ECO:0000256" key="2">
    <source>
        <dbReference type="ARBA" id="ARBA00022729"/>
    </source>
</evidence>
<feature type="compositionally biased region" description="Basic and acidic residues" evidence="7">
    <location>
        <begin position="155"/>
        <end position="164"/>
    </location>
</feature>
<dbReference type="Proteomes" id="UP000596742">
    <property type="component" value="Unassembled WGS sequence"/>
</dbReference>
<evidence type="ECO:0000256" key="1">
    <source>
        <dbReference type="ARBA" id="ARBA00022659"/>
    </source>
</evidence>
<feature type="region of interest" description="Disordered" evidence="7">
    <location>
        <begin position="130"/>
        <end position="164"/>
    </location>
</feature>
<evidence type="ECO:0000256" key="6">
    <source>
        <dbReference type="PROSITE-ProRule" id="PRU00302"/>
    </source>
</evidence>
<protein>
    <recommendedName>
        <fullName evidence="8">Sushi domain-containing protein</fullName>
    </recommendedName>
</protein>
<keyword evidence="1 6" id="KW-0768">Sushi</keyword>
<feature type="disulfide bond" evidence="6">
    <location>
        <begin position="70"/>
        <end position="113"/>
    </location>
</feature>
<keyword evidence="5" id="KW-0325">Glycoprotein</keyword>
<organism evidence="9 10">
    <name type="scientific">Mytilus galloprovincialis</name>
    <name type="common">Mediterranean mussel</name>
    <dbReference type="NCBI Taxonomy" id="29158"/>
    <lineage>
        <taxon>Eukaryota</taxon>
        <taxon>Metazoa</taxon>
        <taxon>Spiralia</taxon>
        <taxon>Lophotrochozoa</taxon>
        <taxon>Mollusca</taxon>
        <taxon>Bivalvia</taxon>
        <taxon>Autobranchia</taxon>
        <taxon>Pteriomorphia</taxon>
        <taxon>Mytilida</taxon>
        <taxon>Mytiloidea</taxon>
        <taxon>Mytilidae</taxon>
        <taxon>Mytilinae</taxon>
        <taxon>Mytilus</taxon>
    </lineage>
</organism>
<reference evidence="9" key="1">
    <citation type="submission" date="2018-11" db="EMBL/GenBank/DDBJ databases">
        <authorList>
            <person name="Alioto T."/>
            <person name="Alioto T."/>
        </authorList>
    </citation>
    <scope>NUCLEOTIDE SEQUENCE</scope>
</reference>
<comment type="caution">
    <text evidence="6">Lacks conserved residue(s) required for the propagation of feature annotation.</text>
</comment>
<dbReference type="EMBL" id="UYJE01000486">
    <property type="protein sequence ID" value="VDH93682.1"/>
    <property type="molecule type" value="Genomic_DNA"/>
</dbReference>
<keyword evidence="2" id="KW-0732">Signal</keyword>
<dbReference type="AlphaFoldDB" id="A0A8B6BQK2"/>
<keyword evidence="3" id="KW-0677">Repeat</keyword>
<dbReference type="InterPro" id="IPR035976">
    <property type="entry name" value="Sushi/SCR/CCP_sf"/>
</dbReference>
<proteinExistence type="predicted"/>
<comment type="caution">
    <text evidence="9">The sequence shown here is derived from an EMBL/GenBank/DDBJ whole genome shotgun (WGS) entry which is preliminary data.</text>
</comment>
<feature type="disulfide bond" evidence="6">
    <location>
        <begin position="9"/>
        <end position="52"/>
    </location>
</feature>
<dbReference type="InterPro" id="IPR000436">
    <property type="entry name" value="Sushi_SCR_CCP_dom"/>
</dbReference>
<dbReference type="PANTHER" id="PTHR46393:SF7">
    <property type="entry name" value="COMPLEMENT C2"/>
    <property type="match status" value="1"/>
</dbReference>
<evidence type="ECO:0000256" key="7">
    <source>
        <dbReference type="SAM" id="MobiDB-lite"/>
    </source>
</evidence>
<evidence type="ECO:0000256" key="4">
    <source>
        <dbReference type="ARBA" id="ARBA00023157"/>
    </source>
</evidence>
<evidence type="ECO:0000313" key="9">
    <source>
        <dbReference type="EMBL" id="VDH93682.1"/>
    </source>
</evidence>
<feature type="compositionally biased region" description="Polar residues" evidence="7">
    <location>
        <begin position="134"/>
        <end position="144"/>
    </location>
</feature>
<sequence length="164" mass="18098">MFPLTVVTCPHLEQLPKQKIEPVQAQYSYRDNVTFKCDVGYKLSSANTMVNCQSNGTWSNKQPHCTGVLCRDFPKIDNTVKSIQTTSRYRFPTSVNVSFQAGYQINGSNQLNCNPTGDCSTPPVCTELEPAANNGDQLNHSGRLQGQPPCSGGPEDNHINHHLM</sequence>
<gene>
    <name evidence="9" type="ORF">MGAL_10B026487</name>
</gene>
<name>A0A8B6BQK2_MYTGA</name>
<dbReference type="CDD" id="cd00033">
    <property type="entry name" value="CCP"/>
    <property type="match status" value="1"/>
</dbReference>
<dbReference type="PANTHER" id="PTHR46393">
    <property type="entry name" value="SUSHI DOMAIN-CONTAINING PROTEIN"/>
    <property type="match status" value="1"/>
</dbReference>
<dbReference type="SUPFAM" id="SSF57535">
    <property type="entry name" value="Complement control module/SCR domain"/>
    <property type="match status" value="1"/>
</dbReference>
<feature type="domain" description="Sushi" evidence="8">
    <location>
        <begin position="68"/>
        <end position="127"/>
    </location>
</feature>
<feature type="domain" description="Sushi" evidence="8">
    <location>
        <begin position="7"/>
        <end position="67"/>
    </location>
</feature>
<evidence type="ECO:0000259" key="8">
    <source>
        <dbReference type="PROSITE" id="PS50923"/>
    </source>
</evidence>
<evidence type="ECO:0000313" key="10">
    <source>
        <dbReference type="Proteomes" id="UP000596742"/>
    </source>
</evidence>
<evidence type="ECO:0000256" key="5">
    <source>
        <dbReference type="ARBA" id="ARBA00023180"/>
    </source>
</evidence>
<evidence type="ECO:0000256" key="3">
    <source>
        <dbReference type="ARBA" id="ARBA00022737"/>
    </source>
</evidence>
<dbReference type="Gene3D" id="2.10.70.10">
    <property type="entry name" value="Complement Module, domain 1"/>
    <property type="match status" value="2"/>
</dbReference>
<dbReference type="Pfam" id="PF00084">
    <property type="entry name" value="Sushi"/>
    <property type="match status" value="1"/>
</dbReference>
<dbReference type="PROSITE" id="PS50923">
    <property type="entry name" value="SUSHI"/>
    <property type="match status" value="2"/>
</dbReference>
<keyword evidence="10" id="KW-1185">Reference proteome</keyword>
<keyword evidence="4 6" id="KW-1015">Disulfide bond</keyword>
<dbReference type="OrthoDB" id="6058119at2759"/>
<accession>A0A8B6BQK2</accession>